<accession>D8QKR8</accession>
<evidence type="ECO:0000313" key="3">
    <source>
        <dbReference type="Proteomes" id="UP000007431"/>
    </source>
</evidence>
<feature type="region of interest" description="Disordered" evidence="1">
    <location>
        <begin position="570"/>
        <end position="707"/>
    </location>
</feature>
<dbReference type="HOGENOM" id="CLU_305467_0_0_1"/>
<feature type="region of interest" description="Disordered" evidence="1">
    <location>
        <begin position="508"/>
        <end position="533"/>
    </location>
</feature>
<name>D8QKR8_SCHCM</name>
<proteinExistence type="predicted"/>
<reference evidence="2 3" key="1">
    <citation type="journal article" date="2010" name="Nat. Biotechnol.">
        <title>Genome sequence of the model mushroom Schizophyllum commune.</title>
        <authorList>
            <person name="Ohm R.A."/>
            <person name="de Jong J.F."/>
            <person name="Lugones L.G."/>
            <person name="Aerts A."/>
            <person name="Kothe E."/>
            <person name="Stajich J.E."/>
            <person name="de Vries R.P."/>
            <person name="Record E."/>
            <person name="Levasseur A."/>
            <person name="Baker S.E."/>
            <person name="Bartholomew K.A."/>
            <person name="Coutinho P.M."/>
            <person name="Erdmann S."/>
            <person name="Fowler T.J."/>
            <person name="Gathman A.C."/>
            <person name="Lombard V."/>
            <person name="Henrissat B."/>
            <person name="Knabe N."/>
            <person name="Kuees U."/>
            <person name="Lilly W.W."/>
            <person name="Lindquist E."/>
            <person name="Lucas S."/>
            <person name="Magnuson J.K."/>
            <person name="Piumi F."/>
            <person name="Raudaskoski M."/>
            <person name="Salamov A."/>
            <person name="Schmutz J."/>
            <person name="Schwarze F.W.M.R."/>
            <person name="vanKuyk P.A."/>
            <person name="Horton J.S."/>
            <person name="Grigoriev I.V."/>
            <person name="Woesten H.A.B."/>
        </authorList>
    </citation>
    <scope>NUCLEOTIDE SEQUENCE [LARGE SCALE GENOMIC DNA]</scope>
    <source>
        <strain evidence="3">H4-8 / FGSC 9210</strain>
    </source>
</reference>
<dbReference type="VEuPathDB" id="FungiDB:SCHCODRAFT_02694021"/>
<feature type="region of interest" description="Disordered" evidence="1">
    <location>
        <begin position="461"/>
        <end position="488"/>
    </location>
</feature>
<feature type="compositionally biased region" description="Polar residues" evidence="1">
    <location>
        <begin position="518"/>
        <end position="528"/>
    </location>
</feature>
<feature type="compositionally biased region" description="Polar residues" evidence="1">
    <location>
        <begin position="642"/>
        <end position="658"/>
    </location>
</feature>
<protein>
    <submittedName>
        <fullName evidence="2">Uncharacterized protein</fullName>
    </submittedName>
</protein>
<evidence type="ECO:0000256" key="1">
    <source>
        <dbReference type="SAM" id="MobiDB-lite"/>
    </source>
</evidence>
<dbReference type="EMBL" id="GL377317">
    <property type="protein sequence ID" value="EFI91478.1"/>
    <property type="molecule type" value="Genomic_DNA"/>
</dbReference>
<dbReference type="Proteomes" id="UP000007431">
    <property type="component" value="Unassembled WGS sequence"/>
</dbReference>
<evidence type="ECO:0000313" key="2">
    <source>
        <dbReference type="EMBL" id="EFI91478.1"/>
    </source>
</evidence>
<gene>
    <name evidence="2" type="ORF">SCHCODRAFT_238569</name>
</gene>
<dbReference type="InParanoid" id="D8QKR8"/>
<dbReference type="Gene3D" id="1.20.1280.50">
    <property type="match status" value="1"/>
</dbReference>
<sequence>MPKLTRQKPSGPHYEHTPSTCHIAQLPPELLSAIFMMCGDPNILMGFPREDVAGYAFTHEKAIILGHVCQRWYAITRGDPRLWTLVDIAAPKRSDLFVLDFCLQHSGSLPLSLELDLLDRPNGLLRKKLDTEGVLVPLMRIVAMNARRWESISMIIATEHGLIAPLLSVFPGGFSSLRRASVEAYPVGSFLGDPIVMLHELFYTSPHLQAINWWTNPSVLAASQCRMENLSQIGVHLEHNATEVLTVLERCTRLQVLSARFDDVSGSTPRLRTRKVVHAPHLHTLMLGSEKYDFGWMYDHLELPGLRRLDVTPLTFHGKDIERMLTRSGAQLQMLNWVHPKIGHLEDTIGLLHSPPLNSLRVFRYLANRNRRDEEAFAAVAQVVPPHVRVYTECCYEAEAAFRQLHIRKFTSLGPFDGTCKLALPSLSSVGPQDSIRFRPSFEAPTFREIAATRYRSTQLFSPAANAQNTTPSSPVGQASRIQTRTTPIDVRRRGIFGRIFSSIPLRRNLTRSHPTHDTTNAPANNDPTLDEIRQPPNVVLDQILHAIEQQTRVQDQGLNRLTEAIIQASSYPSDDDDDPNSPAAPGSTEEADVDGPNDDAQFSDTSYGRPAPPTLRASTREPPATSGAEPSSTAGAPGRASASQAGPSNHTAQSSLNSGGGGSHAPAPLLGCTAQSSGALDDPRSPHLSRGYTAGGNVNPRLESKRRKRRTFIGYSASLPKDGAFHGNRLSVYVGTKDELRKLFRDEDIRPFWDGLGLLLPFCEGYAHELTQLHIYIFQPCLNEDLTYKQDMLVPVLDALRPRLPNFLSVTISFSCGDQVSQDLGSLTQTIRAAFFALRHLRLEGFAKLPRLFLFPVEDLRVLEILSQTAVAEVDMIQLMVWCKQLDFFQVHSFGNPASERTYFAPDPNPSVAYPHVMHFVHDHLSDLFIQNIPNDRIVHLTVTDTAEYRQKELLFGGNTFWSLKCDDSN</sequence>
<dbReference type="AlphaFoldDB" id="D8QKR8"/>
<feature type="compositionally biased region" description="Polar residues" evidence="1">
    <location>
        <begin position="461"/>
        <end position="487"/>
    </location>
</feature>
<organism evidence="3">
    <name type="scientific">Schizophyllum commune (strain H4-8 / FGSC 9210)</name>
    <name type="common">Split gill fungus</name>
    <dbReference type="NCBI Taxonomy" id="578458"/>
    <lineage>
        <taxon>Eukaryota</taxon>
        <taxon>Fungi</taxon>
        <taxon>Dikarya</taxon>
        <taxon>Basidiomycota</taxon>
        <taxon>Agaricomycotina</taxon>
        <taxon>Agaricomycetes</taxon>
        <taxon>Agaricomycetidae</taxon>
        <taxon>Agaricales</taxon>
        <taxon>Schizophyllaceae</taxon>
        <taxon>Schizophyllum</taxon>
    </lineage>
</organism>
<keyword evidence="3" id="KW-1185">Reference proteome</keyword>